<dbReference type="AlphaFoldDB" id="A0A9P6D6M6"/>
<proteinExistence type="predicted"/>
<sequence>MSRLLHARLLSPNLIAKPVKGRVDDDPLDEVLAMERAREVGINAPAFRRLASHHRKHYMVMERIHGLTLVLEQLWRNISCWPILYASPSDFVGYLNWWLTECRPEFCKARTELMLEPEREHVLVHQDLAPRNMILDASGKLWLIDWGHAGFYPTYMEHFGLEARTLAMKWLGEGTWAAWWGNLRWSVFRWIAIGFSYKYNRPRRAFCVVSMRTYKYRLDKSPFSNKM</sequence>
<evidence type="ECO:0000259" key="1">
    <source>
        <dbReference type="Pfam" id="PF01636"/>
    </source>
</evidence>
<comment type="caution">
    <text evidence="2">The sequence shown here is derived from an EMBL/GenBank/DDBJ whole genome shotgun (WGS) entry which is preliminary data.</text>
</comment>
<protein>
    <recommendedName>
        <fullName evidence="1">Aminoglycoside phosphotransferase domain-containing protein</fullName>
    </recommendedName>
</protein>
<dbReference type="SUPFAM" id="SSF56112">
    <property type="entry name" value="Protein kinase-like (PK-like)"/>
    <property type="match status" value="1"/>
</dbReference>
<dbReference type="EMBL" id="MU155134">
    <property type="protein sequence ID" value="KAF9485739.1"/>
    <property type="molecule type" value="Genomic_DNA"/>
</dbReference>
<reference evidence="2" key="1">
    <citation type="submission" date="2020-11" db="EMBL/GenBank/DDBJ databases">
        <authorList>
            <consortium name="DOE Joint Genome Institute"/>
            <person name="Ahrendt S."/>
            <person name="Riley R."/>
            <person name="Andreopoulos W."/>
            <person name="Labutti K."/>
            <person name="Pangilinan J."/>
            <person name="Ruiz-Duenas F.J."/>
            <person name="Barrasa J.M."/>
            <person name="Sanchez-Garcia M."/>
            <person name="Camarero S."/>
            <person name="Miyauchi S."/>
            <person name="Serrano A."/>
            <person name="Linde D."/>
            <person name="Babiker R."/>
            <person name="Drula E."/>
            <person name="Ayuso-Fernandez I."/>
            <person name="Pacheco R."/>
            <person name="Padilla G."/>
            <person name="Ferreira P."/>
            <person name="Barriuso J."/>
            <person name="Kellner H."/>
            <person name="Castanera R."/>
            <person name="Alfaro M."/>
            <person name="Ramirez L."/>
            <person name="Pisabarro A.G."/>
            <person name="Kuo A."/>
            <person name="Tritt A."/>
            <person name="Lipzen A."/>
            <person name="He G."/>
            <person name="Yan M."/>
            <person name="Ng V."/>
            <person name="Cullen D."/>
            <person name="Martin F."/>
            <person name="Rosso M.-N."/>
            <person name="Henrissat B."/>
            <person name="Hibbett D."/>
            <person name="Martinez A.T."/>
            <person name="Grigoriev I.V."/>
        </authorList>
    </citation>
    <scope>NUCLEOTIDE SEQUENCE</scope>
    <source>
        <strain evidence="2">CIRM-BRFM 674</strain>
    </source>
</reference>
<dbReference type="InterPro" id="IPR002575">
    <property type="entry name" value="Aminoglycoside_PTrfase"/>
</dbReference>
<dbReference type="Gene3D" id="3.90.1200.10">
    <property type="match status" value="1"/>
</dbReference>
<dbReference type="Pfam" id="PF01636">
    <property type="entry name" value="APH"/>
    <property type="match status" value="1"/>
</dbReference>
<dbReference type="Proteomes" id="UP000807469">
    <property type="component" value="Unassembled WGS sequence"/>
</dbReference>
<dbReference type="OrthoDB" id="4177236at2759"/>
<accession>A0A9P6D6M6</accession>
<dbReference type="InterPro" id="IPR011009">
    <property type="entry name" value="Kinase-like_dom_sf"/>
</dbReference>
<organism evidence="2 3">
    <name type="scientific">Pholiota conissans</name>
    <dbReference type="NCBI Taxonomy" id="109636"/>
    <lineage>
        <taxon>Eukaryota</taxon>
        <taxon>Fungi</taxon>
        <taxon>Dikarya</taxon>
        <taxon>Basidiomycota</taxon>
        <taxon>Agaricomycotina</taxon>
        <taxon>Agaricomycetes</taxon>
        <taxon>Agaricomycetidae</taxon>
        <taxon>Agaricales</taxon>
        <taxon>Agaricineae</taxon>
        <taxon>Strophariaceae</taxon>
        <taxon>Pholiota</taxon>
    </lineage>
</organism>
<evidence type="ECO:0000313" key="2">
    <source>
        <dbReference type="EMBL" id="KAF9485739.1"/>
    </source>
</evidence>
<name>A0A9P6D6M6_9AGAR</name>
<feature type="domain" description="Aminoglycoside phosphotransferase" evidence="1">
    <location>
        <begin position="112"/>
        <end position="155"/>
    </location>
</feature>
<evidence type="ECO:0000313" key="3">
    <source>
        <dbReference type="Proteomes" id="UP000807469"/>
    </source>
</evidence>
<gene>
    <name evidence="2" type="ORF">BDN70DRAFT_910079</name>
</gene>
<keyword evidence="3" id="KW-1185">Reference proteome</keyword>